<feature type="domain" description="Transposase IS4-like" evidence="1">
    <location>
        <begin position="136"/>
        <end position="288"/>
    </location>
</feature>
<accession>A0A6J4RHI0</accession>
<sequence length="309" mass="35051">MLDVDTLLTALYFTADNFYKARCAKHRRPGPDASLSPGEVITLAVFARFARFASERDSYRYAHTHLRGAFPTLPDRSQLNRLVRSHAQLIEEFALYLARMMEVRGCPFEALDSAAMVVRNAKRRGSGWLAGYADIGWSNRLGWYEGFKLLVAVSSKGVITGFGFASASTSDQPLAETFFGYRRHPNPRLAGVGEAASGCYVADKGFEGLENHRRWLEHYGASIIHAPKRNSLKRSWPKRLRRWIASIRQIVETVYDKLLNAFGLYRERPHEMSGVRARLAARVALHNFCIWLNDKLGRPWLAFADLLGW</sequence>
<dbReference type="GO" id="GO:0004803">
    <property type="term" value="F:transposase activity"/>
    <property type="evidence" value="ECO:0007669"/>
    <property type="project" value="InterPro"/>
</dbReference>
<organism evidence="2">
    <name type="scientific">uncultured Rubrobacteraceae bacterium</name>
    <dbReference type="NCBI Taxonomy" id="349277"/>
    <lineage>
        <taxon>Bacteria</taxon>
        <taxon>Bacillati</taxon>
        <taxon>Actinomycetota</taxon>
        <taxon>Rubrobacteria</taxon>
        <taxon>Rubrobacterales</taxon>
        <taxon>Rubrobacteraceae</taxon>
        <taxon>environmental samples</taxon>
    </lineage>
</organism>
<dbReference type="EMBL" id="CADCVE010000112">
    <property type="protein sequence ID" value="CAA9467718.1"/>
    <property type="molecule type" value="Genomic_DNA"/>
</dbReference>
<reference evidence="2" key="1">
    <citation type="submission" date="2020-02" db="EMBL/GenBank/DDBJ databases">
        <authorList>
            <person name="Meier V. D."/>
        </authorList>
    </citation>
    <scope>NUCLEOTIDE SEQUENCE</scope>
    <source>
        <strain evidence="2">AVDCRST_MAG28</strain>
    </source>
</reference>
<evidence type="ECO:0000313" key="2">
    <source>
        <dbReference type="EMBL" id="CAA9467718.1"/>
    </source>
</evidence>
<evidence type="ECO:0000259" key="1">
    <source>
        <dbReference type="Pfam" id="PF01609"/>
    </source>
</evidence>
<proteinExistence type="predicted"/>
<dbReference type="GO" id="GO:0006313">
    <property type="term" value="P:DNA transposition"/>
    <property type="evidence" value="ECO:0007669"/>
    <property type="project" value="InterPro"/>
</dbReference>
<dbReference type="GO" id="GO:0003677">
    <property type="term" value="F:DNA binding"/>
    <property type="evidence" value="ECO:0007669"/>
    <property type="project" value="InterPro"/>
</dbReference>
<dbReference type="Pfam" id="PF01609">
    <property type="entry name" value="DDE_Tnp_1"/>
    <property type="match status" value="1"/>
</dbReference>
<dbReference type="AlphaFoldDB" id="A0A6J4RHI0"/>
<dbReference type="InterPro" id="IPR002559">
    <property type="entry name" value="Transposase_11"/>
</dbReference>
<gene>
    <name evidence="2" type="ORF">AVDCRST_MAG28-4271</name>
</gene>
<protein>
    <recommendedName>
        <fullName evidence="1">Transposase IS4-like domain-containing protein</fullName>
    </recommendedName>
</protein>
<name>A0A6J4RHI0_9ACTN</name>